<reference evidence="4 5" key="2">
    <citation type="submission" date="2018-07" db="EMBL/GenBank/DDBJ databases">
        <title>Diversity of Mesorhizobium strains in Brazil.</title>
        <authorList>
            <person name="Helene L.C.F."/>
            <person name="Dall'Agnol R."/>
            <person name="Delamuta J.R.M."/>
            <person name="Hungria M."/>
        </authorList>
    </citation>
    <scope>NUCLEOTIDE SEQUENCE [LARGE SCALE GENOMIC DNA]</scope>
    <source>
        <strain evidence="4 5">AC99b</strain>
    </source>
</reference>
<sequence length="658" mass="72636">MRAIRQNRSWLSGQTGQRQKQDLRTAPTVASGENTGILRLGVSQPRSTASAKVDNQLRDQRSSSIRNAVHEEAMGVEAAPPRAALTMISYAQNREDVLLDRVFKDTATGFYIDIGAYHPTIGSVTKTFYDRGWSGINVEPGAVFDELARERPRDINVRAVVMDRDGDVAFFENSSDPGMSKVTEGPVAADGEGRTLQVRAVTLDSLIAQHAAGQEINFLKIDAEGSEAAIIGAANWKSIRPQVLVIEATAPWSSELVNQNWEPVLLANGFLRAYFDGINVFYVRAESEGLLRHFQAPVNVLDNYVPFEQWRSDTAVAQLAAERTQIIAERDQFFAESNAQHQKSADIQKRSTDLTAAIDRGESKRKRLAARMASLSTQLAQERELALAEAKRQAADTAALSDQLMQQREQAHTEAKHLTALVDALSKQLAQERELAQAEGKRFAADTAALSGSLALAASRASRYDRLVLELRDEDGPRALKSVLPLARHVRRFHNAVRRDNSTRPSPAPGSVVMPTGMSPAENPAGGGLRPIVKKGVFGIYKALFRPIVRPAMWRVRTFLLQPIFERFDHSNETLVRSRSGEIELLRQGQAEIARSAQNQSLSDDMRGLRQEQVQLARSLGSHPLSDDMKALREEQAQLVKSLETLALTIASNASRER</sequence>
<evidence type="ECO:0000313" key="4">
    <source>
        <dbReference type="EMBL" id="RAZ92871.1"/>
    </source>
</evidence>
<evidence type="ECO:0000256" key="2">
    <source>
        <dbReference type="SAM" id="MobiDB-lite"/>
    </source>
</evidence>
<gene>
    <name evidence="4" type="ORF">DPM33_03150</name>
</gene>
<dbReference type="AlphaFoldDB" id="A0A330HW57"/>
<dbReference type="Proteomes" id="UP000251558">
    <property type="component" value="Unassembled WGS sequence"/>
</dbReference>
<dbReference type="InterPro" id="IPR006342">
    <property type="entry name" value="FkbM_mtfrase"/>
</dbReference>
<accession>A0A330HW57</accession>
<evidence type="ECO:0000313" key="5">
    <source>
        <dbReference type="Proteomes" id="UP000251558"/>
    </source>
</evidence>
<feature type="compositionally biased region" description="Polar residues" evidence="2">
    <location>
        <begin position="1"/>
        <end position="18"/>
    </location>
</feature>
<feature type="domain" description="Methyltransferase FkbM" evidence="3">
    <location>
        <begin position="113"/>
        <end position="255"/>
    </location>
</feature>
<keyword evidence="1" id="KW-0175">Coiled coil</keyword>
<name>A0A330HW57_9HYPH</name>
<feature type="region of interest" description="Disordered" evidence="2">
    <location>
        <begin position="1"/>
        <end position="30"/>
    </location>
</feature>
<dbReference type="InterPro" id="IPR029063">
    <property type="entry name" value="SAM-dependent_MTases_sf"/>
</dbReference>
<protein>
    <recommendedName>
        <fullName evidence="3">Methyltransferase FkbM domain-containing protein</fullName>
    </recommendedName>
</protein>
<dbReference type="SUPFAM" id="SSF53335">
    <property type="entry name" value="S-adenosyl-L-methionine-dependent methyltransferases"/>
    <property type="match status" value="1"/>
</dbReference>
<keyword evidence="5" id="KW-1185">Reference proteome</keyword>
<reference evidence="5" key="1">
    <citation type="submission" date="2018-06" db="EMBL/GenBank/DDBJ databases">
        <authorList>
            <person name="Helene L.C."/>
            <person name="Dall'Agnol R."/>
            <person name="Delamuta J.R."/>
            <person name="Hungria M."/>
        </authorList>
    </citation>
    <scope>NUCLEOTIDE SEQUENCE [LARGE SCALE GENOMIC DNA]</scope>
    <source>
        <strain evidence="5">AC99b</strain>
    </source>
</reference>
<evidence type="ECO:0000259" key="3">
    <source>
        <dbReference type="Pfam" id="PF05050"/>
    </source>
</evidence>
<comment type="caution">
    <text evidence="4">The sequence shown here is derived from an EMBL/GenBank/DDBJ whole genome shotgun (WGS) entry which is preliminary data.</text>
</comment>
<dbReference type="EMBL" id="QMBP01000001">
    <property type="protein sequence ID" value="RAZ92871.1"/>
    <property type="molecule type" value="Genomic_DNA"/>
</dbReference>
<dbReference type="OrthoDB" id="9801609at2"/>
<dbReference type="NCBIfam" id="TIGR01444">
    <property type="entry name" value="fkbM_fam"/>
    <property type="match status" value="1"/>
</dbReference>
<proteinExistence type="predicted"/>
<organism evidence="4 5">
    <name type="scientific">Mesorhizobium hawassense</name>
    <dbReference type="NCBI Taxonomy" id="1209954"/>
    <lineage>
        <taxon>Bacteria</taxon>
        <taxon>Pseudomonadati</taxon>
        <taxon>Pseudomonadota</taxon>
        <taxon>Alphaproteobacteria</taxon>
        <taxon>Hyphomicrobiales</taxon>
        <taxon>Phyllobacteriaceae</taxon>
        <taxon>Mesorhizobium</taxon>
    </lineage>
</organism>
<dbReference type="Pfam" id="PF05050">
    <property type="entry name" value="Methyltransf_21"/>
    <property type="match status" value="1"/>
</dbReference>
<dbReference type="Gene3D" id="3.40.50.150">
    <property type="entry name" value="Vaccinia Virus protein VP39"/>
    <property type="match status" value="1"/>
</dbReference>
<evidence type="ECO:0000256" key="1">
    <source>
        <dbReference type="SAM" id="Coils"/>
    </source>
</evidence>
<feature type="coiled-coil region" evidence="1">
    <location>
        <begin position="365"/>
        <end position="435"/>
    </location>
</feature>